<dbReference type="InterPro" id="IPR006124">
    <property type="entry name" value="Metalloenzyme"/>
</dbReference>
<dbReference type="GO" id="GO:0003824">
    <property type="term" value="F:catalytic activity"/>
    <property type="evidence" value="ECO:0007669"/>
    <property type="project" value="InterPro"/>
</dbReference>
<reference evidence="2" key="1">
    <citation type="submission" date="2021-06" db="EMBL/GenBank/DDBJ databases">
        <title>44 bacteria genomes isolated from Dapeng, Shenzhen.</title>
        <authorList>
            <person name="Zheng W."/>
            <person name="Yu S."/>
            <person name="Huang Y."/>
        </authorList>
    </citation>
    <scope>NUCLEOTIDE SEQUENCE</scope>
    <source>
        <strain evidence="2">DP5N28-2</strain>
    </source>
</reference>
<evidence type="ECO:0000313" key="2">
    <source>
        <dbReference type="EMBL" id="MBY5956760.1"/>
    </source>
</evidence>
<dbReference type="SUPFAM" id="SSF53649">
    <property type="entry name" value="Alkaline phosphatase-like"/>
    <property type="match status" value="1"/>
</dbReference>
<dbReference type="InterPro" id="IPR017850">
    <property type="entry name" value="Alkaline_phosphatase_core_sf"/>
</dbReference>
<dbReference type="Gene3D" id="3.40.720.10">
    <property type="entry name" value="Alkaline Phosphatase, subunit A"/>
    <property type="match status" value="1"/>
</dbReference>
<protein>
    <submittedName>
        <fullName evidence="2">Alkaline phosphatase family protein</fullName>
    </submittedName>
</protein>
<dbReference type="AlphaFoldDB" id="A0A953L7M2"/>
<feature type="domain" description="Metalloenzyme" evidence="1">
    <location>
        <begin position="202"/>
        <end position="311"/>
    </location>
</feature>
<dbReference type="EMBL" id="JAHVHU010000002">
    <property type="protein sequence ID" value="MBY5956760.1"/>
    <property type="molecule type" value="Genomic_DNA"/>
</dbReference>
<dbReference type="Pfam" id="PF01676">
    <property type="entry name" value="Metalloenzyme"/>
    <property type="match status" value="1"/>
</dbReference>
<dbReference type="GO" id="GO:0046872">
    <property type="term" value="F:metal ion binding"/>
    <property type="evidence" value="ECO:0007669"/>
    <property type="project" value="InterPro"/>
</dbReference>
<evidence type="ECO:0000259" key="1">
    <source>
        <dbReference type="Pfam" id="PF01676"/>
    </source>
</evidence>
<dbReference type="Proteomes" id="UP000753961">
    <property type="component" value="Unassembled WGS sequence"/>
</dbReference>
<sequence length="369" mass="42046">MNHVLLKSIACFILLHLTGYLVSHTTPQSNEEAKVILITLDGLRWQELFMGADANLINHPVYASDSAALKKEFWSEDPKVRRELLLPFFWEVISKEGQLYGNRALGNNANLTNNHWFSYPGYSEILCGYADDERINSNSKSNNPNVTVLEYLAGKPGFKNQIAAFTSWDVFPYIINEERSGIPVNSGYEQVENPIGEKEKLINQLQKETPKLWETVRLDAFTHHLAHSYLEREKPRLLFISYGETDDFAHQGKYDQYLYSARRTDQFIQDIWNTVQTDPFYKDQTTIIITTDHGRGTDPDGWKHHGKSSVPRSDEVWMAFLGKNVAAKGEVAEPLQIWTEQIAATISGLLGYDYPVENAGNDLLSILKN</sequence>
<name>A0A953L7M2_9BACT</name>
<gene>
    <name evidence="2" type="ORF">KUV50_01340</name>
</gene>
<comment type="caution">
    <text evidence="2">The sequence shown here is derived from an EMBL/GenBank/DDBJ whole genome shotgun (WGS) entry which is preliminary data.</text>
</comment>
<dbReference type="RefSeq" id="WP_222578281.1">
    <property type="nucleotide sequence ID" value="NZ_JAHVHU010000002.1"/>
</dbReference>
<keyword evidence="3" id="KW-1185">Reference proteome</keyword>
<organism evidence="2 3">
    <name type="scientific">Membranihabitans marinus</name>
    <dbReference type="NCBI Taxonomy" id="1227546"/>
    <lineage>
        <taxon>Bacteria</taxon>
        <taxon>Pseudomonadati</taxon>
        <taxon>Bacteroidota</taxon>
        <taxon>Saprospiria</taxon>
        <taxon>Saprospirales</taxon>
        <taxon>Saprospiraceae</taxon>
        <taxon>Membranihabitans</taxon>
    </lineage>
</organism>
<proteinExistence type="predicted"/>
<evidence type="ECO:0000313" key="3">
    <source>
        <dbReference type="Proteomes" id="UP000753961"/>
    </source>
</evidence>
<accession>A0A953L7M2</accession>